<dbReference type="InterPro" id="IPR002138">
    <property type="entry name" value="Pept_C14_p10"/>
</dbReference>
<dbReference type="OrthoDB" id="6114029at2759"/>
<evidence type="ECO:0000313" key="22">
    <source>
        <dbReference type="Ensembl" id="ENSAMXP00005033450.1"/>
    </source>
</evidence>
<evidence type="ECO:0000259" key="19">
    <source>
        <dbReference type="PROSITE" id="PS50207"/>
    </source>
</evidence>
<keyword evidence="8" id="KW-0677">Repeat</keyword>
<evidence type="ECO:0000256" key="6">
    <source>
        <dbReference type="ARBA" id="ARBA00022670"/>
    </source>
</evidence>
<dbReference type="GO" id="GO:0032991">
    <property type="term" value="C:protein-containing complex"/>
    <property type="evidence" value="ECO:0007669"/>
    <property type="project" value="UniProtKB-ARBA"/>
</dbReference>
<evidence type="ECO:0000259" key="20">
    <source>
        <dbReference type="PROSITE" id="PS50208"/>
    </source>
</evidence>
<dbReference type="Pfam" id="PF01335">
    <property type="entry name" value="DED"/>
    <property type="match status" value="2"/>
</dbReference>
<dbReference type="InterPro" id="IPR011029">
    <property type="entry name" value="DEATH-like_dom_sf"/>
</dbReference>
<dbReference type="EC" id="3.4.22.61" evidence="14"/>
<evidence type="ECO:0000313" key="21">
    <source>
        <dbReference type="EMBL" id="KAG9277633.1"/>
    </source>
</evidence>
<dbReference type="PROSITE" id="PS50168">
    <property type="entry name" value="DED"/>
    <property type="match status" value="2"/>
</dbReference>
<dbReference type="OMA" id="TETQPNY"/>
<feature type="domain" description="DED" evidence="18">
    <location>
        <begin position="90"/>
        <end position="165"/>
    </location>
</feature>
<dbReference type="EMBL" id="JAICCE010000005">
    <property type="protein sequence ID" value="KAG9277633.1"/>
    <property type="molecule type" value="Genomic_DNA"/>
</dbReference>
<dbReference type="Pfam" id="PF00656">
    <property type="entry name" value="Peptidase_C14"/>
    <property type="match status" value="1"/>
</dbReference>
<dbReference type="PANTHER" id="PTHR48169">
    <property type="entry name" value="DED DOMAIN-CONTAINING PROTEIN"/>
    <property type="match status" value="1"/>
</dbReference>
<dbReference type="SUPFAM" id="SSF47986">
    <property type="entry name" value="DEATH domain"/>
    <property type="match status" value="2"/>
</dbReference>
<evidence type="ECO:0000256" key="16">
    <source>
        <dbReference type="RuleBase" id="RU003971"/>
    </source>
</evidence>
<evidence type="ECO:0000256" key="13">
    <source>
        <dbReference type="ARBA" id="ARBA00051626"/>
    </source>
</evidence>
<dbReference type="GO" id="GO:0005886">
    <property type="term" value="C:plasma membrane"/>
    <property type="evidence" value="ECO:0007669"/>
    <property type="project" value="UniProtKB-ARBA"/>
</dbReference>
<evidence type="ECO:0000256" key="10">
    <source>
        <dbReference type="ARBA" id="ARBA00022807"/>
    </source>
</evidence>
<feature type="region of interest" description="Disordered" evidence="17">
    <location>
        <begin position="374"/>
        <end position="396"/>
    </location>
</feature>
<dbReference type="PRINTS" id="PR00376">
    <property type="entry name" value="IL1BCENZYME"/>
</dbReference>
<dbReference type="GO" id="GO:0006508">
    <property type="term" value="P:proteolysis"/>
    <property type="evidence" value="ECO:0007669"/>
    <property type="project" value="UniProtKB-KW"/>
</dbReference>
<dbReference type="GO" id="GO:0051604">
    <property type="term" value="P:protein maturation"/>
    <property type="evidence" value="ECO:0007669"/>
    <property type="project" value="UniProtKB-ARBA"/>
</dbReference>
<dbReference type="SMART" id="SM00115">
    <property type="entry name" value="CASc"/>
    <property type="match status" value="1"/>
</dbReference>
<dbReference type="Ensembl" id="ENSAMXT00005036536.1">
    <property type="protein sequence ID" value="ENSAMXP00005033450.1"/>
    <property type="gene ID" value="ENSAMXG00005016228.1"/>
</dbReference>
<dbReference type="SUPFAM" id="SSF52129">
    <property type="entry name" value="Caspase-like"/>
    <property type="match status" value="1"/>
</dbReference>
<proteinExistence type="inferred from homology"/>
<dbReference type="GO" id="GO:0005737">
    <property type="term" value="C:cytoplasm"/>
    <property type="evidence" value="ECO:0007669"/>
    <property type="project" value="UniProtKB-SubCell"/>
</dbReference>
<dbReference type="KEGG" id="amex:103036379"/>
<dbReference type="InterPro" id="IPR033139">
    <property type="entry name" value="Caspase_cys_AS"/>
</dbReference>
<dbReference type="AlphaFoldDB" id="A0A8B9KDQ4"/>
<dbReference type="InterPro" id="IPR029030">
    <property type="entry name" value="Caspase-like_dom_sf"/>
</dbReference>
<keyword evidence="4" id="KW-0963">Cytoplasm</keyword>
<dbReference type="CDD" id="cd00032">
    <property type="entry name" value="CASc"/>
    <property type="match status" value="1"/>
</dbReference>
<dbReference type="SMART" id="SM00031">
    <property type="entry name" value="DED"/>
    <property type="match status" value="2"/>
</dbReference>
<evidence type="ECO:0000256" key="2">
    <source>
        <dbReference type="ARBA" id="ARBA00004496"/>
    </source>
</evidence>
<keyword evidence="5" id="KW-0597">Phosphoprotein</keyword>
<dbReference type="CDD" id="cd08792">
    <property type="entry name" value="DED_Caspase_8_10_r1"/>
    <property type="match status" value="1"/>
</dbReference>
<dbReference type="PROSITE" id="PS50207">
    <property type="entry name" value="CASPASE_P10"/>
    <property type="match status" value="1"/>
</dbReference>
<evidence type="ECO:0000256" key="17">
    <source>
        <dbReference type="SAM" id="MobiDB-lite"/>
    </source>
</evidence>
<reference evidence="22" key="2">
    <citation type="submission" date="2025-05" db="UniProtKB">
        <authorList>
            <consortium name="Ensembl"/>
        </authorList>
    </citation>
    <scope>IDENTIFICATION</scope>
</reference>
<evidence type="ECO:0000256" key="8">
    <source>
        <dbReference type="ARBA" id="ARBA00022737"/>
    </source>
</evidence>
<dbReference type="InterPro" id="IPR011600">
    <property type="entry name" value="Pept_C14_caspase"/>
</dbReference>
<evidence type="ECO:0000256" key="4">
    <source>
        <dbReference type="ARBA" id="ARBA00022490"/>
    </source>
</evidence>
<dbReference type="GO" id="GO:0004197">
    <property type="term" value="F:cysteine-type endopeptidase activity"/>
    <property type="evidence" value="ECO:0007669"/>
    <property type="project" value="InterPro"/>
</dbReference>
<dbReference type="InterPro" id="IPR015917">
    <property type="entry name" value="Pept_C14A"/>
</dbReference>
<comment type="catalytic activity">
    <reaction evidence="13">
        <text>Strict requirement for Asp at position P1 and has a preferred cleavage sequence of (Leu/Asp/Val)-Glu-Thr-Asp-|-(Gly/Ser/Ala).</text>
        <dbReference type="EC" id="3.4.22.61"/>
    </reaction>
</comment>
<feature type="domain" description="Caspase family p20" evidence="20">
    <location>
        <begin position="243"/>
        <end position="370"/>
    </location>
</feature>
<evidence type="ECO:0000256" key="12">
    <source>
        <dbReference type="ARBA" id="ARBA00023242"/>
    </source>
</evidence>
<organism evidence="22 23">
    <name type="scientific">Astyanax mexicanus</name>
    <name type="common">Blind cave fish</name>
    <name type="synonym">Astyanax fasciatus mexicanus</name>
    <dbReference type="NCBI Taxonomy" id="7994"/>
    <lineage>
        <taxon>Eukaryota</taxon>
        <taxon>Metazoa</taxon>
        <taxon>Chordata</taxon>
        <taxon>Craniata</taxon>
        <taxon>Vertebrata</taxon>
        <taxon>Euteleostomi</taxon>
        <taxon>Actinopterygii</taxon>
        <taxon>Neopterygii</taxon>
        <taxon>Teleostei</taxon>
        <taxon>Ostariophysi</taxon>
        <taxon>Characiformes</taxon>
        <taxon>Characoidei</taxon>
        <taxon>Acestrorhamphidae</taxon>
        <taxon>Acestrorhamphinae</taxon>
        <taxon>Astyanax</taxon>
    </lineage>
</organism>
<keyword evidence="7" id="KW-0053">Apoptosis</keyword>
<name>A0A8B9KDQ4_ASTMX</name>
<sequence length="488" mass="55707">MELNTLHIIDEELTKSEVAALKFLCSDVISRKRLENVKDAKDLFLRLREQALLDDPRFLAELLYTIRRNDLLTFLGTNKREVNRWLAISPYRKMLYKLSEDVTAENLRAIKFLLDGLPKAKLQDATFLDVVTEMEKSHLLTNDGLDELVEVLDKCDKQLANQVREFQKEFQREQDYNSVPVYVSQPEEAEPMETISNFSIAETSPGVPDSLAEEAVMTDAQEAPATVETPEEGEEFYSLKRRPRGYCLIFNNYDFGKSRVSSKGLNDRAGTHKDADELGRIFSMLHFLPVEKTDLPASEMLRTIKEFAEKDHSEMDAFVCCILSHGNKGTVMGADGEPVQIRDLTLAFAHCQTLLKKPKVFFIQACQGEQYQKSARVQADGDDEDEESEEELEEDAQSVQLPSIPIEADFLIGMATMESYKSFRHTTAGSIYIQELCRQLENSLHRKEDILSILTKVNREVSIRVLNGHKQMPEPRYTLTKKLVFSLD</sequence>
<accession>A0A8B9KDQ4</accession>
<comment type="similarity">
    <text evidence="3 16">Belongs to the peptidase C14A family.</text>
</comment>
<evidence type="ECO:0000256" key="7">
    <source>
        <dbReference type="ARBA" id="ARBA00022703"/>
    </source>
</evidence>
<evidence type="ECO:0000256" key="14">
    <source>
        <dbReference type="ARBA" id="ARBA00066479"/>
    </source>
</evidence>
<dbReference type="CDD" id="cd08334">
    <property type="entry name" value="DED_Caspase_8_10_r2"/>
    <property type="match status" value="1"/>
</dbReference>
<dbReference type="GeneID" id="103036379"/>
<evidence type="ECO:0000256" key="1">
    <source>
        <dbReference type="ARBA" id="ARBA00004123"/>
    </source>
</evidence>
<dbReference type="InterPro" id="IPR001309">
    <property type="entry name" value="Pept_C14_p20"/>
</dbReference>
<evidence type="ECO:0000313" key="23">
    <source>
        <dbReference type="Proteomes" id="UP000694621"/>
    </source>
</evidence>
<evidence type="ECO:0000256" key="5">
    <source>
        <dbReference type="ARBA" id="ARBA00022553"/>
    </source>
</evidence>
<dbReference type="GO" id="GO:0005634">
    <property type="term" value="C:nucleus"/>
    <property type="evidence" value="ECO:0007669"/>
    <property type="project" value="UniProtKB-SubCell"/>
</dbReference>
<dbReference type="Gene3D" id="1.10.533.10">
    <property type="entry name" value="Death Domain, Fas"/>
    <property type="match status" value="2"/>
</dbReference>
<feature type="compositionally biased region" description="Acidic residues" evidence="17">
    <location>
        <begin position="380"/>
        <end position="396"/>
    </location>
</feature>
<protein>
    <recommendedName>
        <fullName evidence="15">Caspase-8</fullName>
        <ecNumber evidence="14">3.4.22.61</ecNumber>
    </recommendedName>
</protein>
<dbReference type="CTD" id="841"/>
<reference evidence="21 24" key="1">
    <citation type="submission" date="2021-07" db="EMBL/GenBank/DDBJ databases">
        <authorList>
            <person name="Imarazene B."/>
            <person name="Zahm M."/>
            <person name="Klopp C."/>
            <person name="Cabau C."/>
            <person name="Beille S."/>
            <person name="Jouanno E."/>
            <person name="Castinel A."/>
            <person name="Lluch J."/>
            <person name="Gil L."/>
            <person name="Kuchtly C."/>
            <person name="Lopez Roques C."/>
            <person name="Donnadieu C."/>
            <person name="Parrinello H."/>
            <person name="Journot L."/>
            <person name="Du K."/>
            <person name="Schartl M."/>
            <person name="Retaux S."/>
            <person name="Guiguen Y."/>
        </authorList>
    </citation>
    <scope>NUCLEOTIDE SEQUENCE [LARGE SCALE GENOMIC DNA]</scope>
    <source>
        <strain evidence="21">Pach_M1</strain>
        <tissue evidence="21">Testis</tissue>
    </source>
</reference>
<dbReference type="Gene3D" id="3.40.50.1460">
    <property type="match status" value="1"/>
</dbReference>
<evidence type="ECO:0000313" key="24">
    <source>
        <dbReference type="Proteomes" id="UP000752171"/>
    </source>
</evidence>
<dbReference type="FunFam" id="1.10.533.10:FF:000016">
    <property type="entry name" value="CASP8 and FADD-like apoptosis regulator"/>
    <property type="match status" value="1"/>
</dbReference>
<evidence type="ECO:0000256" key="9">
    <source>
        <dbReference type="ARBA" id="ARBA00022801"/>
    </source>
</evidence>
<dbReference type="GO" id="GO:0006915">
    <property type="term" value="P:apoptotic process"/>
    <property type="evidence" value="ECO:0007669"/>
    <property type="project" value="UniProtKB-KW"/>
</dbReference>
<evidence type="ECO:0000256" key="11">
    <source>
        <dbReference type="ARBA" id="ARBA00023145"/>
    </source>
</evidence>
<evidence type="ECO:0000256" key="15">
    <source>
        <dbReference type="ARBA" id="ARBA00068172"/>
    </source>
</evidence>
<evidence type="ECO:0000259" key="18">
    <source>
        <dbReference type="PROSITE" id="PS50168"/>
    </source>
</evidence>
<dbReference type="Proteomes" id="UP000694621">
    <property type="component" value="Unplaced"/>
</dbReference>
<feature type="domain" description="DED" evidence="18">
    <location>
        <begin position="1"/>
        <end position="77"/>
    </location>
</feature>
<dbReference type="PROSITE" id="PS01122">
    <property type="entry name" value="CASPASE_CYS"/>
    <property type="match status" value="1"/>
</dbReference>
<keyword evidence="12" id="KW-0539">Nucleus</keyword>
<dbReference type="InterPro" id="IPR001875">
    <property type="entry name" value="DED_dom"/>
</dbReference>
<dbReference type="FunFam" id="3.40.50.1460:FF:000008">
    <property type="entry name" value="caspase-8 isoform X1"/>
    <property type="match status" value="1"/>
</dbReference>
<keyword evidence="11" id="KW-0865">Zymogen</keyword>
<dbReference type="PROSITE" id="PS50208">
    <property type="entry name" value="CASPASE_P20"/>
    <property type="match status" value="1"/>
</dbReference>
<comment type="subcellular location">
    <subcellularLocation>
        <location evidence="2">Cytoplasm</location>
    </subcellularLocation>
    <subcellularLocation>
        <location evidence="1">Nucleus</location>
    </subcellularLocation>
</comment>
<evidence type="ECO:0000256" key="3">
    <source>
        <dbReference type="ARBA" id="ARBA00010134"/>
    </source>
</evidence>
<gene>
    <name evidence="21" type="primary">CASP8</name>
    <name evidence="21" type="ORF">AMEX_G7655</name>
</gene>
<dbReference type="Proteomes" id="UP000752171">
    <property type="component" value="Unassembled WGS sequence"/>
</dbReference>
<feature type="domain" description="Caspase family p10" evidence="19">
    <location>
        <begin position="400"/>
        <end position="487"/>
    </location>
</feature>
<dbReference type="PANTHER" id="PTHR48169:SF7">
    <property type="entry name" value="CASPASE 10"/>
    <property type="match status" value="1"/>
</dbReference>
<dbReference type="GO" id="GO:0043065">
    <property type="term" value="P:positive regulation of apoptotic process"/>
    <property type="evidence" value="ECO:0007669"/>
    <property type="project" value="UniProtKB-ARBA"/>
</dbReference>
<keyword evidence="10" id="KW-0788">Thiol protease</keyword>
<keyword evidence="9" id="KW-0378">Hydrolase</keyword>
<keyword evidence="6" id="KW-0645">Protease</keyword>